<dbReference type="Proteomes" id="UP001469553">
    <property type="component" value="Unassembled WGS sequence"/>
</dbReference>
<protein>
    <submittedName>
        <fullName evidence="2">Uncharacterized protein</fullName>
    </submittedName>
</protein>
<organism evidence="2 3">
    <name type="scientific">Ameca splendens</name>
    <dbReference type="NCBI Taxonomy" id="208324"/>
    <lineage>
        <taxon>Eukaryota</taxon>
        <taxon>Metazoa</taxon>
        <taxon>Chordata</taxon>
        <taxon>Craniata</taxon>
        <taxon>Vertebrata</taxon>
        <taxon>Euteleostomi</taxon>
        <taxon>Actinopterygii</taxon>
        <taxon>Neopterygii</taxon>
        <taxon>Teleostei</taxon>
        <taxon>Neoteleostei</taxon>
        <taxon>Acanthomorphata</taxon>
        <taxon>Ovalentaria</taxon>
        <taxon>Atherinomorphae</taxon>
        <taxon>Cyprinodontiformes</taxon>
        <taxon>Goodeidae</taxon>
        <taxon>Ameca</taxon>
    </lineage>
</organism>
<name>A0ABV0ZQ42_9TELE</name>
<reference evidence="2 3" key="1">
    <citation type="submission" date="2021-06" db="EMBL/GenBank/DDBJ databases">
        <authorList>
            <person name="Palmer J.M."/>
        </authorList>
    </citation>
    <scope>NUCLEOTIDE SEQUENCE [LARGE SCALE GENOMIC DNA]</scope>
    <source>
        <strain evidence="2 3">AS_MEX2019</strain>
        <tissue evidence="2">Muscle</tissue>
    </source>
</reference>
<sequence length="102" mass="11600">MEPGTPTEKQAETAGGDRIRDNVKCISMKTGGSSREQREPESVYAEGDVENDIGCWCVNQKTIWSRRGRSRGRQLPTDREVLRFYVMFVHLLSNANMAHIKD</sequence>
<proteinExistence type="predicted"/>
<evidence type="ECO:0000313" key="2">
    <source>
        <dbReference type="EMBL" id="MEQ2308363.1"/>
    </source>
</evidence>
<feature type="compositionally biased region" description="Basic and acidic residues" evidence="1">
    <location>
        <begin position="9"/>
        <end position="23"/>
    </location>
</feature>
<evidence type="ECO:0000313" key="3">
    <source>
        <dbReference type="Proteomes" id="UP001469553"/>
    </source>
</evidence>
<keyword evidence="3" id="KW-1185">Reference proteome</keyword>
<gene>
    <name evidence="2" type="ORF">AMECASPLE_027543</name>
</gene>
<evidence type="ECO:0000256" key="1">
    <source>
        <dbReference type="SAM" id="MobiDB-lite"/>
    </source>
</evidence>
<accession>A0ABV0ZQ42</accession>
<comment type="caution">
    <text evidence="2">The sequence shown here is derived from an EMBL/GenBank/DDBJ whole genome shotgun (WGS) entry which is preliminary data.</text>
</comment>
<dbReference type="EMBL" id="JAHRIP010068758">
    <property type="protein sequence ID" value="MEQ2308363.1"/>
    <property type="molecule type" value="Genomic_DNA"/>
</dbReference>
<feature type="region of interest" description="Disordered" evidence="1">
    <location>
        <begin position="1"/>
        <end position="41"/>
    </location>
</feature>